<evidence type="ECO:0000313" key="4">
    <source>
        <dbReference type="Proteomes" id="UP000524450"/>
    </source>
</evidence>
<dbReference type="GO" id="GO:0016491">
    <property type="term" value="F:oxidoreductase activity"/>
    <property type="evidence" value="ECO:0007669"/>
    <property type="project" value="InterPro"/>
</dbReference>
<dbReference type="InterPro" id="IPR008333">
    <property type="entry name" value="Cbr1-like_FAD-bd_dom"/>
</dbReference>
<dbReference type="PANTHER" id="PTHR42815">
    <property type="entry name" value="FAD-BINDING, PUTATIVE (AFU_ORTHOLOGUE AFUA_6G07600)-RELATED"/>
    <property type="match status" value="1"/>
</dbReference>
<dbReference type="InterPro" id="IPR039261">
    <property type="entry name" value="FNR_nucleotide-bd"/>
</dbReference>
<reference evidence="3 4" key="1">
    <citation type="submission" date="2020-08" db="EMBL/GenBank/DDBJ databases">
        <title>Genomic Encyclopedia of Type Strains, Phase IV (KMG-V): Genome sequencing to study the core and pangenomes of soil and plant-associated prokaryotes.</title>
        <authorList>
            <person name="Whitman W."/>
        </authorList>
    </citation>
    <scope>NUCLEOTIDE SEQUENCE [LARGE SCALE GENOMIC DNA]</scope>
    <source>
        <strain evidence="3 4">34/80</strain>
    </source>
</reference>
<dbReference type="GO" id="GO:0051537">
    <property type="term" value="F:2 iron, 2 sulfur cluster binding"/>
    <property type="evidence" value="ECO:0007669"/>
    <property type="project" value="InterPro"/>
</dbReference>
<dbReference type="SUPFAM" id="SSF52343">
    <property type="entry name" value="Ferredoxin reductase-like, C-terminal NADP-linked domain"/>
    <property type="match status" value="1"/>
</dbReference>
<dbReference type="Proteomes" id="UP000524450">
    <property type="component" value="Unassembled WGS sequence"/>
</dbReference>
<organism evidence="3 4">
    <name type="scientific">Variovorax guangxiensis</name>
    <dbReference type="NCBI Taxonomy" id="1775474"/>
    <lineage>
        <taxon>Bacteria</taxon>
        <taxon>Pseudomonadati</taxon>
        <taxon>Pseudomonadota</taxon>
        <taxon>Betaproteobacteria</taxon>
        <taxon>Burkholderiales</taxon>
        <taxon>Comamonadaceae</taxon>
        <taxon>Variovorax</taxon>
    </lineage>
</organism>
<feature type="domain" description="2Fe-2S ferredoxin-type" evidence="1">
    <location>
        <begin position="603"/>
        <end position="694"/>
    </location>
</feature>
<dbReference type="Pfam" id="PF00970">
    <property type="entry name" value="FAD_binding_6"/>
    <property type="match status" value="1"/>
</dbReference>
<dbReference type="PROSITE" id="PS51384">
    <property type="entry name" value="FAD_FR"/>
    <property type="match status" value="1"/>
</dbReference>
<protein>
    <recommendedName>
        <fullName evidence="5">2Fe-2S iron-sulfur cluster binding domain-containing protein</fullName>
    </recommendedName>
</protein>
<dbReference type="InterPro" id="IPR012349">
    <property type="entry name" value="Split_barrel_FMN-bd"/>
</dbReference>
<dbReference type="Gene3D" id="2.40.30.10">
    <property type="entry name" value="Translation factors"/>
    <property type="match status" value="1"/>
</dbReference>
<dbReference type="CDD" id="cd06184">
    <property type="entry name" value="flavohem_like_fad_nad_binding"/>
    <property type="match status" value="1"/>
</dbReference>
<dbReference type="EMBL" id="JACIFZ010000016">
    <property type="protein sequence ID" value="MBB4225884.1"/>
    <property type="molecule type" value="Genomic_DNA"/>
</dbReference>
<evidence type="ECO:0000259" key="2">
    <source>
        <dbReference type="PROSITE" id="PS51384"/>
    </source>
</evidence>
<sequence>MKTQFNAPGDSPWHAGELAIQKSAGAVRAMDLPGRLYVRNFLLDQHRTFYPLLHFIVLGAVDPKGDVWATVRAGEPGFLRSPDPATLVVRAPRDAADPAESGMEDGDAVGVLGIDLMTRRRNRMNGNLRRSGEGTLDIGVVQSFGNCPRYIQNRKFSFARDPALPSSKPALHLDALDGRAHELIERADTFYVASYVDGQDDMRQVDVSHRGGKPGFVRIGSDGVLTIPDFSGNQFFMTLGNLLLNPKAGLLFIDSNTGDVLQMTGNAKVILDAPEIAAFEGAERLWTFTPRRVVHRPEGLPLRWSMTADGWSPNLRMTGNWEDADRRIAAKALAQRWRPFRVTRVEQECSSVRSLYLSPNDGVATVLPLPGQHLPIRMMLPDTAEVLFRTYTLSLAPSDGEYRISVKMDGKASRHLHSLRVGDLLEARAPAGIFTVDAAQRRPLVLLAAGIGITPILAMLRHLVHERERTRILRPTWLFQSARTLEERPFDAELASLVEAGKGDVRRVRTLSQPGAAVLGRDYDKEGRIDIELLKAALPFGDYDFYLCGPPGFMQATYDALRDLDVADDRVHAETFGPSSFKRSSDASARAAEAVALTPEATESVRVVFTESGKEGRWNPEGGSLLDVAEAQGLTPPFGCRGGSCGTCRTRVLKGAVTYATQPSFQVDADEALICCALPAQDMNASNEALQLAI</sequence>
<dbReference type="AlphaFoldDB" id="A0A840G063"/>
<dbReference type="InterPro" id="IPR006058">
    <property type="entry name" value="2Fe2S_fd_BS"/>
</dbReference>
<evidence type="ECO:0008006" key="5">
    <source>
        <dbReference type="Google" id="ProtNLM"/>
    </source>
</evidence>
<dbReference type="SUPFAM" id="SSF63380">
    <property type="entry name" value="Riboflavin synthase domain-like"/>
    <property type="match status" value="1"/>
</dbReference>
<dbReference type="PANTHER" id="PTHR42815:SF2">
    <property type="entry name" value="FAD-BINDING, PUTATIVE (AFU_ORTHOLOGUE AFUA_6G07600)-RELATED"/>
    <property type="match status" value="1"/>
</dbReference>
<dbReference type="RefSeq" id="WP_184642591.1">
    <property type="nucleotide sequence ID" value="NZ_JACIFZ010000016.1"/>
</dbReference>
<dbReference type="Gene3D" id="2.30.110.10">
    <property type="entry name" value="Electron Transport, Fmn-binding Protein, Chain A"/>
    <property type="match status" value="1"/>
</dbReference>
<accession>A0A840G063</accession>
<feature type="domain" description="FAD-binding FR-type" evidence="2">
    <location>
        <begin position="335"/>
        <end position="437"/>
    </location>
</feature>
<evidence type="ECO:0000313" key="3">
    <source>
        <dbReference type="EMBL" id="MBB4225884.1"/>
    </source>
</evidence>
<proteinExistence type="predicted"/>
<dbReference type="InterPro" id="IPR001041">
    <property type="entry name" value="2Fe-2S_ferredoxin-type"/>
</dbReference>
<evidence type="ECO:0000259" key="1">
    <source>
        <dbReference type="PROSITE" id="PS51085"/>
    </source>
</evidence>
<dbReference type="InterPro" id="IPR017927">
    <property type="entry name" value="FAD-bd_FR_type"/>
</dbReference>
<dbReference type="InterPro" id="IPR001433">
    <property type="entry name" value="OxRdtase_FAD/NAD-bd"/>
</dbReference>
<dbReference type="CDD" id="cd00207">
    <property type="entry name" value="fer2"/>
    <property type="match status" value="1"/>
</dbReference>
<name>A0A840G063_9BURK</name>
<dbReference type="InterPro" id="IPR017938">
    <property type="entry name" value="Riboflavin_synthase-like_b-brl"/>
</dbReference>
<comment type="caution">
    <text evidence="3">The sequence shown here is derived from an EMBL/GenBank/DDBJ whole genome shotgun (WGS) entry which is preliminary data.</text>
</comment>
<dbReference type="Pfam" id="PF00111">
    <property type="entry name" value="Fer2"/>
    <property type="match status" value="1"/>
</dbReference>
<dbReference type="InterPro" id="IPR012675">
    <property type="entry name" value="Beta-grasp_dom_sf"/>
</dbReference>
<dbReference type="Gene3D" id="3.40.50.80">
    <property type="entry name" value="Nucleotide-binding domain of ferredoxin-NADP reductase (FNR) module"/>
    <property type="match status" value="1"/>
</dbReference>
<dbReference type="Pfam" id="PF00175">
    <property type="entry name" value="NAD_binding_1"/>
    <property type="match status" value="1"/>
</dbReference>
<gene>
    <name evidence="3" type="ORF">GGD71_006697</name>
</gene>
<dbReference type="InterPro" id="IPR036010">
    <property type="entry name" value="2Fe-2S_ferredoxin-like_sf"/>
</dbReference>
<dbReference type="SUPFAM" id="SSF54292">
    <property type="entry name" value="2Fe-2S ferredoxin-like"/>
    <property type="match status" value="1"/>
</dbReference>
<dbReference type="Gene3D" id="3.10.20.30">
    <property type="match status" value="1"/>
</dbReference>
<dbReference type="PROSITE" id="PS51085">
    <property type="entry name" value="2FE2S_FER_2"/>
    <property type="match status" value="1"/>
</dbReference>
<dbReference type="SUPFAM" id="SSF50475">
    <property type="entry name" value="FMN-binding split barrel"/>
    <property type="match status" value="1"/>
</dbReference>
<dbReference type="PROSITE" id="PS00197">
    <property type="entry name" value="2FE2S_FER_1"/>
    <property type="match status" value="1"/>
</dbReference>